<dbReference type="PANTHER" id="PTHR24096:SF149">
    <property type="entry name" value="AMP-BINDING DOMAIN-CONTAINING PROTEIN-RELATED"/>
    <property type="match status" value="1"/>
</dbReference>
<dbReference type="PROSITE" id="PS00455">
    <property type="entry name" value="AMP_BINDING"/>
    <property type="match status" value="1"/>
</dbReference>
<keyword evidence="6" id="KW-1185">Reference proteome</keyword>
<dbReference type="Gene3D" id="3.30.300.30">
    <property type="match status" value="1"/>
</dbReference>
<sequence length="665" mass="70143">MSKTWRTALPILPFPRKEITDATTATTATETAIMAPTKIHASPFPPLPPLPSINAHNVLLNRPDQASWPDYPLYIDADNGTALSWTEFRMQVALAATAVAARLPATSSGVPSTAMVGILSENCPMYAVAVHALLRLAVPVAPLPAQSTAYELRHALKLTGATHVFVSPALLGRVKQAGLVPAENVWLLEGGGTDTLPAMIDEAKRDKRALVGPKEAGTDTLAYLVLSSGTSGLPKAVMITHGNLVASTLQMGVVGQVMQEAVAKAAATGATAAAPPPRPTSLAFLPMYHTYGLHGALFRPLLAPSTVVVMRKWDVGKGLEAIRRYNITALALVPSVVHQLVTHASRDASSAASIRSALSKVAGLSCGAAHLPADLKDKFREKCAPNAVFTEGYGLSEATLASIVHPPGVALPRGSAGVLLPGLRARIVVDEDDAAPAASADAPPVGELQLSGPTIAAGYWANEQSTKETFIQDGGERWLRTGDRFWVDKDGWFYFADRAKDTLKISGAQVSPREIEEVLRAWPGMSDDSSAKQAPPGASLPDASAPSSSSSARASAPPGAGLPDANTHPSLRVIDVAVAGVSGHGRTPDERVPRAWVVLSGIVYIEEENAILASLDAWARASLSRYKWLRGGIELVPELPKSPTGKTLRRVLVEEYERGTVRAKL</sequence>
<reference evidence="5 6" key="1">
    <citation type="journal article" date="2019" name="New Phytol.">
        <title>Comparative genomics reveals unique wood-decay strategies and fruiting body development in the Schizophyllaceae.</title>
        <authorList>
            <person name="Almasi E."/>
            <person name="Sahu N."/>
            <person name="Krizsan K."/>
            <person name="Balint B."/>
            <person name="Kovacs G.M."/>
            <person name="Kiss B."/>
            <person name="Cseklye J."/>
            <person name="Drula E."/>
            <person name="Henrissat B."/>
            <person name="Nagy I."/>
            <person name="Chovatia M."/>
            <person name="Adam C."/>
            <person name="LaButti K."/>
            <person name="Lipzen A."/>
            <person name="Riley R."/>
            <person name="Grigoriev I.V."/>
            <person name="Nagy L.G."/>
        </authorList>
    </citation>
    <scope>NUCLEOTIDE SEQUENCE [LARGE SCALE GENOMIC DNA]</scope>
    <source>
        <strain evidence="5 6">NL-1724</strain>
    </source>
</reference>
<gene>
    <name evidence="5" type="ORF">BD626DRAFT_502382</name>
</gene>
<dbReference type="PANTHER" id="PTHR24096">
    <property type="entry name" value="LONG-CHAIN-FATTY-ACID--COA LIGASE"/>
    <property type="match status" value="1"/>
</dbReference>
<dbReference type="Gene3D" id="3.40.50.12780">
    <property type="entry name" value="N-terminal domain of ligase-like"/>
    <property type="match status" value="1"/>
</dbReference>
<dbReference type="InterPro" id="IPR020845">
    <property type="entry name" value="AMP-binding_CS"/>
</dbReference>
<evidence type="ECO:0000256" key="1">
    <source>
        <dbReference type="ARBA" id="ARBA00006432"/>
    </source>
</evidence>
<dbReference type="InterPro" id="IPR042099">
    <property type="entry name" value="ANL_N_sf"/>
</dbReference>
<dbReference type="InterPro" id="IPR045851">
    <property type="entry name" value="AMP-bd_C_sf"/>
</dbReference>
<evidence type="ECO:0000256" key="3">
    <source>
        <dbReference type="SAM" id="MobiDB-lite"/>
    </source>
</evidence>
<dbReference type="AlphaFoldDB" id="A0A550C9C3"/>
<accession>A0A550C9C3</accession>
<proteinExistence type="inferred from homology"/>
<dbReference type="GO" id="GO:0019748">
    <property type="term" value="P:secondary metabolic process"/>
    <property type="evidence" value="ECO:0007669"/>
    <property type="project" value="TreeGrafter"/>
</dbReference>
<comment type="similarity">
    <text evidence="1">Belongs to the ATP-dependent AMP-binding enzyme family.</text>
</comment>
<evidence type="ECO:0000313" key="5">
    <source>
        <dbReference type="EMBL" id="TRM61394.1"/>
    </source>
</evidence>
<evidence type="ECO:0000256" key="2">
    <source>
        <dbReference type="ARBA" id="ARBA00022598"/>
    </source>
</evidence>
<evidence type="ECO:0000259" key="4">
    <source>
        <dbReference type="Pfam" id="PF00501"/>
    </source>
</evidence>
<dbReference type="Proteomes" id="UP000320762">
    <property type="component" value="Unassembled WGS sequence"/>
</dbReference>
<feature type="region of interest" description="Disordered" evidence="3">
    <location>
        <begin position="525"/>
        <end position="567"/>
    </location>
</feature>
<dbReference type="InterPro" id="IPR000873">
    <property type="entry name" value="AMP-dep_synth/lig_dom"/>
</dbReference>
<dbReference type="Pfam" id="PF00501">
    <property type="entry name" value="AMP-binding"/>
    <property type="match status" value="1"/>
</dbReference>
<protein>
    <recommendedName>
        <fullName evidence="4">AMP-dependent synthetase/ligase domain-containing protein</fullName>
    </recommendedName>
</protein>
<dbReference type="OrthoDB" id="1898221at2759"/>
<evidence type="ECO:0000313" key="6">
    <source>
        <dbReference type="Proteomes" id="UP000320762"/>
    </source>
</evidence>
<comment type="caution">
    <text evidence="5">The sequence shown here is derived from an EMBL/GenBank/DDBJ whole genome shotgun (WGS) entry which is preliminary data.</text>
</comment>
<organism evidence="5 6">
    <name type="scientific">Schizophyllum amplum</name>
    <dbReference type="NCBI Taxonomy" id="97359"/>
    <lineage>
        <taxon>Eukaryota</taxon>
        <taxon>Fungi</taxon>
        <taxon>Dikarya</taxon>
        <taxon>Basidiomycota</taxon>
        <taxon>Agaricomycotina</taxon>
        <taxon>Agaricomycetes</taxon>
        <taxon>Agaricomycetidae</taxon>
        <taxon>Agaricales</taxon>
        <taxon>Schizophyllaceae</taxon>
        <taxon>Schizophyllum</taxon>
    </lineage>
</organism>
<feature type="domain" description="AMP-dependent synthetase/ligase" evidence="4">
    <location>
        <begin position="66"/>
        <end position="460"/>
    </location>
</feature>
<dbReference type="STRING" id="97359.A0A550C9C3"/>
<feature type="compositionally biased region" description="Low complexity" evidence="3">
    <location>
        <begin position="534"/>
        <end position="563"/>
    </location>
</feature>
<dbReference type="GO" id="GO:0016405">
    <property type="term" value="F:CoA-ligase activity"/>
    <property type="evidence" value="ECO:0007669"/>
    <property type="project" value="TreeGrafter"/>
</dbReference>
<keyword evidence="2" id="KW-0436">Ligase</keyword>
<name>A0A550C9C3_9AGAR</name>
<dbReference type="EMBL" id="VDMD01000017">
    <property type="protein sequence ID" value="TRM61394.1"/>
    <property type="molecule type" value="Genomic_DNA"/>
</dbReference>
<dbReference type="SUPFAM" id="SSF56801">
    <property type="entry name" value="Acetyl-CoA synthetase-like"/>
    <property type="match status" value="2"/>
</dbReference>